<dbReference type="GO" id="GO:0016020">
    <property type="term" value="C:membrane"/>
    <property type="evidence" value="ECO:0007669"/>
    <property type="project" value="InterPro"/>
</dbReference>
<evidence type="ECO:0000313" key="2">
    <source>
        <dbReference type="EMBL" id="MCC2230524.1"/>
    </source>
</evidence>
<protein>
    <submittedName>
        <fullName evidence="2">FMN-binding protein</fullName>
    </submittedName>
</protein>
<evidence type="ECO:0000313" key="3">
    <source>
        <dbReference type="Proteomes" id="UP001198182"/>
    </source>
</evidence>
<dbReference type="Gene3D" id="3.90.1010.20">
    <property type="match status" value="1"/>
</dbReference>
<dbReference type="InterPro" id="IPR007329">
    <property type="entry name" value="FMN-bd"/>
</dbReference>
<reference evidence="2" key="1">
    <citation type="submission" date="2021-10" db="EMBL/GenBank/DDBJ databases">
        <title>Anaerobic single-cell dispensing facilitates the cultivation of human gut bacteria.</title>
        <authorList>
            <person name="Afrizal A."/>
        </authorList>
    </citation>
    <scope>NUCLEOTIDE SEQUENCE</scope>
    <source>
        <strain evidence="2">CLA-AA-H215</strain>
    </source>
</reference>
<dbReference type="EMBL" id="JAJEQR010000012">
    <property type="protein sequence ID" value="MCC2230524.1"/>
    <property type="molecule type" value="Genomic_DNA"/>
</dbReference>
<dbReference type="RefSeq" id="WP_308453191.1">
    <property type="nucleotide sequence ID" value="NZ_JAJEQR010000012.1"/>
</dbReference>
<evidence type="ECO:0000259" key="1">
    <source>
        <dbReference type="SMART" id="SM00900"/>
    </source>
</evidence>
<organism evidence="2 3">
    <name type="scientific">Hominifimenecus microfluidus</name>
    <dbReference type="NCBI Taxonomy" id="2885348"/>
    <lineage>
        <taxon>Bacteria</taxon>
        <taxon>Bacillati</taxon>
        <taxon>Bacillota</taxon>
        <taxon>Clostridia</taxon>
        <taxon>Lachnospirales</taxon>
        <taxon>Lachnospiraceae</taxon>
        <taxon>Hominifimenecus</taxon>
    </lineage>
</organism>
<keyword evidence="3" id="KW-1185">Reference proteome</keyword>
<comment type="caution">
    <text evidence="2">The sequence shown here is derived from an EMBL/GenBank/DDBJ whole genome shotgun (WGS) entry which is preliminary data.</text>
</comment>
<accession>A0AAE3E9K5</accession>
<feature type="domain" description="FMN-binding" evidence="1">
    <location>
        <begin position="79"/>
        <end position="153"/>
    </location>
</feature>
<proteinExistence type="predicted"/>
<sequence length="155" mass="16239">MNHINFAIRTVSLLIILVALGQYQNIALARAAEAEARELQIEEVEAYNASVLAQMSAESEAAEDNSLYVDGTYEGSGTGFGGEINVSVTIAEGKLTAIDVLNADGEDPAYYDQAVAVIDEMLKAQSSEVDTVSGATFSSTGLIEATADALGKAEK</sequence>
<dbReference type="Pfam" id="PF04205">
    <property type="entry name" value="FMN_bind"/>
    <property type="match status" value="1"/>
</dbReference>
<dbReference type="AlphaFoldDB" id="A0AAE3E9K5"/>
<name>A0AAE3E9K5_9FIRM</name>
<dbReference type="GO" id="GO:0010181">
    <property type="term" value="F:FMN binding"/>
    <property type="evidence" value="ECO:0007669"/>
    <property type="project" value="InterPro"/>
</dbReference>
<gene>
    <name evidence="2" type="ORF">LKD81_05850</name>
</gene>
<dbReference type="Proteomes" id="UP001198182">
    <property type="component" value="Unassembled WGS sequence"/>
</dbReference>
<dbReference type="SMART" id="SM00900">
    <property type="entry name" value="FMN_bind"/>
    <property type="match status" value="1"/>
</dbReference>